<dbReference type="SUPFAM" id="SSF53850">
    <property type="entry name" value="Periplasmic binding protein-like II"/>
    <property type="match status" value="1"/>
</dbReference>
<evidence type="ECO:0000313" key="8">
    <source>
        <dbReference type="Proteomes" id="UP000321337"/>
    </source>
</evidence>
<dbReference type="Gene3D" id="3.40.190.290">
    <property type="match status" value="1"/>
</dbReference>
<evidence type="ECO:0000259" key="6">
    <source>
        <dbReference type="PROSITE" id="PS50931"/>
    </source>
</evidence>
<dbReference type="InterPro" id="IPR005119">
    <property type="entry name" value="LysR_subst-bd"/>
</dbReference>
<protein>
    <submittedName>
        <fullName evidence="7">Transcriptional activator NhaR</fullName>
    </submittedName>
</protein>
<dbReference type="PANTHER" id="PTHR30293:SF2">
    <property type="entry name" value="TRANSCRIPTIONAL ACTIVATOR PROTEIN NHAR"/>
    <property type="match status" value="1"/>
</dbReference>
<name>A0A512LC80_9PROT</name>
<organism evidence="7 8">
    <name type="scientific">Sulfuriferula plumbiphila</name>
    <dbReference type="NCBI Taxonomy" id="171865"/>
    <lineage>
        <taxon>Bacteria</taxon>
        <taxon>Pseudomonadati</taxon>
        <taxon>Pseudomonadota</taxon>
        <taxon>Betaproteobacteria</taxon>
        <taxon>Nitrosomonadales</taxon>
        <taxon>Sulfuricellaceae</taxon>
        <taxon>Sulfuriferula</taxon>
    </lineage>
</organism>
<dbReference type="GO" id="GO:2000142">
    <property type="term" value="P:regulation of DNA-templated transcription initiation"/>
    <property type="evidence" value="ECO:0007669"/>
    <property type="project" value="TreeGrafter"/>
</dbReference>
<proteinExistence type="inferred from homology"/>
<evidence type="ECO:0000256" key="2">
    <source>
        <dbReference type="ARBA" id="ARBA00023015"/>
    </source>
</evidence>
<dbReference type="Proteomes" id="UP000321337">
    <property type="component" value="Unassembled WGS sequence"/>
</dbReference>
<keyword evidence="2" id="KW-0805">Transcription regulation</keyword>
<sequence length="312" mass="34295">MSALNYKHLHYFWVVAKAGGVGKAAERLHLTPQSISGQLGVLEEALATQLFRRSGRTLELTEAGRLVLGYAEEIFVLGEELQEALRHHPASRSMQFRVGIADVVPKSVAYRLLEPAMRIEEKPRLLCREGRLDSLLGELAVHLLDLVIADRPMPSKFNVRGFSHLLGECGLTFLAAPALAAAYDGRFPQLLDSAPLLLPGEDAAVRPKLVRWLDEQRIRPRIVGEFDDSALLNAFGKEGVGIYAVPSAITHLVQQQSGGMILGHTNAVIEQFYAISTERRLTHPAVLAISNAARQEMFGLSATDILPERPQT</sequence>
<dbReference type="NCBIfam" id="NF008284">
    <property type="entry name" value="PRK11062.1"/>
    <property type="match status" value="1"/>
</dbReference>
<dbReference type="SUPFAM" id="SSF46785">
    <property type="entry name" value="Winged helix' DNA-binding domain"/>
    <property type="match status" value="1"/>
</dbReference>
<dbReference type="EMBL" id="BKAD01000047">
    <property type="protein sequence ID" value="GEP32093.1"/>
    <property type="molecule type" value="Genomic_DNA"/>
</dbReference>
<dbReference type="Pfam" id="PF03466">
    <property type="entry name" value="LysR_substrate"/>
    <property type="match status" value="1"/>
</dbReference>
<keyword evidence="5" id="KW-0804">Transcription</keyword>
<dbReference type="PANTHER" id="PTHR30293">
    <property type="entry name" value="TRANSCRIPTIONAL REGULATORY PROTEIN NAC-RELATED"/>
    <property type="match status" value="1"/>
</dbReference>
<dbReference type="GO" id="GO:0003677">
    <property type="term" value="F:DNA binding"/>
    <property type="evidence" value="ECO:0007669"/>
    <property type="project" value="UniProtKB-KW"/>
</dbReference>
<dbReference type="GO" id="GO:0003700">
    <property type="term" value="F:DNA-binding transcription factor activity"/>
    <property type="evidence" value="ECO:0007669"/>
    <property type="project" value="InterPro"/>
</dbReference>
<dbReference type="OrthoDB" id="464481at2"/>
<dbReference type="InterPro" id="IPR036388">
    <property type="entry name" value="WH-like_DNA-bd_sf"/>
</dbReference>
<dbReference type="AlphaFoldDB" id="A0A512LC80"/>
<dbReference type="InterPro" id="IPR036390">
    <property type="entry name" value="WH_DNA-bd_sf"/>
</dbReference>
<feature type="domain" description="HTH lysR-type" evidence="6">
    <location>
        <begin position="4"/>
        <end position="61"/>
    </location>
</feature>
<dbReference type="InterPro" id="IPR000847">
    <property type="entry name" value="LysR_HTH_N"/>
</dbReference>
<comment type="caution">
    <text evidence="7">The sequence shown here is derived from an EMBL/GenBank/DDBJ whole genome shotgun (WGS) entry which is preliminary data.</text>
</comment>
<keyword evidence="8" id="KW-1185">Reference proteome</keyword>
<comment type="similarity">
    <text evidence="1">Belongs to the LysR transcriptional regulatory family.</text>
</comment>
<accession>A0A512LC80</accession>
<dbReference type="Gene3D" id="1.10.10.10">
    <property type="entry name" value="Winged helix-like DNA-binding domain superfamily/Winged helix DNA-binding domain"/>
    <property type="match status" value="1"/>
</dbReference>
<evidence type="ECO:0000256" key="5">
    <source>
        <dbReference type="ARBA" id="ARBA00023163"/>
    </source>
</evidence>
<keyword evidence="3" id="KW-0238">DNA-binding</keyword>
<dbReference type="RefSeq" id="WP_147075028.1">
    <property type="nucleotide sequence ID" value="NZ_AP021884.1"/>
</dbReference>
<dbReference type="Pfam" id="PF00126">
    <property type="entry name" value="HTH_1"/>
    <property type="match status" value="1"/>
</dbReference>
<evidence type="ECO:0000256" key="4">
    <source>
        <dbReference type="ARBA" id="ARBA00023159"/>
    </source>
</evidence>
<reference evidence="7 8" key="1">
    <citation type="submission" date="2019-07" db="EMBL/GenBank/DDBJ databases">
        <title>Whole genome shotgun sequence of Thiobacillus plumbophilus NBRC 107929.</title>
        <authorList>
            <person name="Hosoyama A."/>
            <person name="Uohara A."/>
            <person name="Ohji S."/>
            <person name="Ichikawa N."/>
        </authorList>
    </citation>
    <scope>NUCLEOTIDE SEQUENCE [LARGE SCALE GENOMIC DNA]</scope>
    <source>
        <strain evidence="7 8">NBRC 107929</strain>
    </source>
</reference>
<evidence type="ECO:0000256" key="1">
    <source>
        <dbReference type="ARBA" id="ARBA00009437"/>
    </source>
</evidence>
<evidence type="ECO:0000313" key="7">
    <source>
        <dbReference type="EMBL" id="GEP32093.1"/>
    </source>
</evidence>
<evidence type="ECO:0000256" key="3">
    <source>
        <dbReference type="ARBA" id="ARBA00023125"/>
    </source>
</evidence>
<dbReference type="PROSITE" id="PS50931">
    <property type="entry name" value="HTH_LYSR"/>
    <property type="match status" value="1"/>
</dbReference>
<keyword evidence="4" id="KW-0010">Activator</keyword>
<gene>
    <name evidence="7" type="ORF">TPL01_32310</name>
</gene>